<accession>A0A174HXG9</accession>
<dbReference type="RefSeq" id="WP_022301514.1">
    <property type="nucleotide sequence ID" value="NZ_CACRSZ010000083.1"/>
</dbReference>
<reference evidence="1 4" key="1">
    <citation type="submission" date="2015-09" db="EMBL/GenBank/DDBJ databases">
        <authorList>
            <consortium name="Pathogen Informatics"/>
        </authorList>
    </citation>
    <scope>NUCLEOTIDE SEQUENCE [LARGE SCALE GENOMIC DNA]</scope>
    <source>
        <strain evidence="1 4">2789STDY5834846</strain>
    </source>
</reference>
<evidence type="ECO:0000313" key="4">
    <source>
        <dbReference type="Proteomes" id="UP000095606"/>
    </source>
</evidence>
<dbReference type="Proteomes" id="UP000095606">
    <property type="component" value="Unassembled WGS sequence"/>
</dbReference>
<accession>A0A642MKH1</accession>
<evidence type="ECO:0000313" key="1">
    <source>
        <dbReference type="EMBL" id="CUO77515.1"/>
    </source>
</evidence>
<protein>
    <submittedName>
        <fullName evidence="1">Cell surface protein</fullName>
    </submittedName>
</protein>
<sequence length="282" mass="32069">MKKHWYILAVMTTVIFTSCNKDEEITEETNELKVLEYCPAPGQFINEGFNCQTMEEANAYAEQRFKQKNYVSLGSFGGYITVKMPKEIKNRKGYDFGIIGNPFDGSSEPGIVWVSEDANGNGKADDVWYELKGSDNPTRDYSVTYFRPDEIGDIPWEDSEGEKGVIKYLSQYHAQMYYPNWIEEDSYTLTGSMLEPRTVLEGGKWKNQSFGKGYADNWGSDMAKDDNGNYRYNQFDLDDAIDSNGNSVKLDRIHFVKVQSAILKNVESIGEVSTEVLGFKAF</sequence>
<dbReference type="EMBL" id="CP103141">
    <property type="protein sequence ID" value="UVQ74068.1"/>
    <property type="molecule type" value="Genomic_DNA"/>
</dbReference>
<name>A0A642MKH1_9BACE</name>
<dbReference type="PROSITE" id="PS51257">
    <property type="entry name" value="PROKAR_LIPOPROTEIN"/>
    <property type="match status" value="1"/>
</dbReference>
<dbReference type="EMBL" id="CZAE01000003">
    <property type="protein sequence ID" value="CUO77515.1"/>
    <property type="molecule type" value="Genomic_DNA"/>
</dbReference>
<dbReference type="GeneID" id="69591217"/>
<organism evidence="1 4">
    <name type="scientific">Bacteroides faecis</name>
    <dbReference type="NCBI Taxonomy" id="674529"/>
    <lineage>
        <taxon>Bacteria</taxon>
        <taxon>Pseudomonadati</taxon>
        <taxon>Bacteroidota</taxon>
        <taxon>Bacteroidia</taxon>
        <taxon>Bacteroidales</taxon>
        <taxon>Bacteroidaceae</taxon>
        <taxon>Bacteroides</taxon>
    </lineage>
</organism>
<evidence type="ECO:0000313" key="3">
    <source>
        <dbReference type="EMBL" id="VYT49018.1"/>
    </source>
</evidence>
<reference evidence="2" key="3">
    <citation type="submission" date="2022-08" db="EMBL/GenBank/DDBJ databases">
        <title>Genome Sequencing of Bacteroides fragilis Group Isolates with Nanopore Technology.</title>
        <authorList>
            <person name="Tisza M.J."/>
            <person name="Smith D."/>
            <person name="Dekker J.P."/>
        </authorList>
    </citation>
    <scope>NUCLEOTIDE SEQUENCE</scope>
    <source>
        <strain evidence="2">BFG-527</strain>
    </source>
</reference>
<dbReference type="AlphaFoldDB" id="A0A642MKH1"/>
<dbReference type="EMBL" id="CACRSZ010000083">
    <property type="protein sequence ID" value="VYT49018.1"/>
    <property type="molecule type" value="Genomic_DNA"/>
</dbReference>
<evidence type="ECO:0000313" key="2">
    <source>
        <dbReference type="EMBL" id="UVQ74068.1"/>
    </source>
</evidence>
<proteinExistence type="predicted"/>
<evidence type="ECO:0000313" key="5">
    <source>
        <dbReference type="Proteomes" id="UP001060104"/>
    </source>
</evidence>
<reference evidence="3" key="2">
    <citation type="submission" date="2019-11" db="EMBL/GenBank/DDBJ databases">
        <authorList>
            <person name="Feng L."/>
        </authorList>
    </citation>
    <scope>NUCLEOTIDE SEQUENCE</scope>
    <source>
        <strain evidence="3">BfaecisLFYP10</strain>
    </source>
</reference>
<keyword evidence="5" id="KW-1185">Reference proteome</keyword>
<dbReference type="Proteomes" id="UP001060104">
    <property type="component" value="Chromosome"/>
</dbReference>
<gene>
    <name evidence="3" type="ORF">BFLFYP10_03871</name>
    <name evidence="1" type="ORF">ERS852461_01114</name>
    <name evidence="2" type="ORF">NXY30_24285</name>
</gene>